<organism evidence="2 3">
    <name type="scientific">Viridibacillus soli</name>
    <dbReference type="NCBI Taxonomy" id="2798301"/>
    <lineage>
        <taxon>Bacteria</taxon>
        <taxon>Bacillati</taxon>
        <taxon>Bacillota</taxon>
        <taxon>Bacilli</taxon>
        <taxon>Bacillales</taxon>
        <taxon>Caryophanaceae</taxon>
        <taxon>Viridibacillus</taxon>
    </lineage>
</organism>
<evidence type="ECO:0000313" key="2">
    <source>
        <dbReference type="EMBL" id="MBK3493539.1"/>
    </source>
</evidence>
<dbReference type="InterPro" id="IPR011009">
    <property type="entry name" value="Kinase-like_dom_sf"/>
</dbReference>
<accession>A0ABS1H2A6</accession>
<evidence type="ECO:0000259" key="1">
    <source>
        <dbReference type="Pfam" id="PF01636"/>
    </source>
</evidence>
<dbReference type="Gene3D" id="3.90.1200.10">
    <property type="match status" value="1"/>
</dbReference>
<name>A0ABS1H2A6_9BACL</name>
<keyword evidence="3" id="KW-1185">Reference proteome</keyword>
<dbReference type="Proteomes" id="UP000618943">
    <property type="component" value="Unassembled WGS sequence"/>
</dbReference>
<gene>
    <name evidence="2" type="ORF">JFL43_01370</name>
</gene>
<proteinExistence type="predicted"/>
<dbReference type="EMBL" id="JAEOAH010000001">
    <property type="protein sequence ID" value="MBK3493539.1"/>
    <property type="molecule type" value="Genomic_DNA"/>
</dbReference>
<dbReference type="Pfam" id="PF01636">
    <property type="entry name" value="APH"/>
    <property type="match status" value="1"/>
</dbReference>
<dbReference type="InterPro" id="IPR002575">
    <property type="entry name" value="Aminoglycoside_PTrfase"/>
</dbReference>
<reference evidence="2 3" key="1">
    <citation type="submission" date="2020-12" db="EMBL/GenBank/DDBJ databases">
        <title>YIM B01967 draft genome.</title>
        <authorList>
            <person name="Yan X."/>
        </authorList>
    </citation>
    <scope>NUCLEOTIDE SEQUENCE [LARGE SCALE GENOMIC DNA]</scope>
    <source>
        <strain evidence="2 3">YIM B01967</strain>
    </source>
</reference>
<evidence type="ECO:0000313" key="3">
    <source>
        <dbReference type="Proteomes" id="UP000618943"/>
    </source>
</evidence>
<dbReference type="RefSeq" id="WP_200747606.1">
    <property type="nucleotide sequence ID" value="NZ_JAEOAH010000001.1"/>
</dbReference>
<comment type="caution">
    <text evidence="2">The sequence shown here is derived from an EMBL/GenBank/DDBJ whole genome shotgun (WGS) entry which is preliminary data.</text>
</comment>
<dbReference type="SUPFAM" id="SSF56112">
    <property type="entry name" value="Protein kinase-like (PK-like)"/>
    <property type="match status" value="1"/>
</dbReference>
<feature type="domain" description="Aminoglycoside phosphotransferase" evidence="1">
    <location>
        <begin position="30"/>
        <end position="231"/>
    </location>
</feature>
<protein>
    <submittedName>
        <fullName evidence="2">Phosphotransferase</fullName>
    </submittedName>
</protein>
<sequence>MRLTNKKIETLRVSIANVLNNVLEWQIEEIKFISNGVNNAVFLIREKNLGMLAIRTPWRTEGNLNDINLSGMISLKKEATICEHCHKYILVPKVHKLYLGEEINFLVSDFVSGDAKEIPSYDVGKLTSKIHKIPLDDLSIIDQKERTLTNIISHRITERVHSLSKLINNSIIIPSSEEMEAILNSSQTENSLLHLDVRPPNLIRENGIIKGIIDWDNAYIGNPIMELMRISESKELIEEEFLKGYDDVDIIENTDEVIQSIYRLDTALMLSILFTSYINDSVKRDYYFKRVRFLSQEINNTL</sequence>